<name>A0A7C8MJU1_9PLEO</name>
<dbReference type="EMBL" id="JAADJZ010000018">
    <property type="protein sequence ID" value="KAF2868845.1"/>
    <property type="molecule type" value="Genomic_DNA"/>
</dbReference>
<feature type="region of interest" description="Disordered" evidence="1">
    <location>
        <begin position="307"/>
        <end position="333"/>
    </location>
</feature>
<feature type="compositionally biased region" description="Polar residues" evidence="1">
    <location>
        <begin position="28"/>
        <end position="38"/>
    </location>
</feature>
<feature type="region of interest" description="Disordered" evidence="1">
    <location>
        <begin position="1"/>
        <end position="47"/>
    </location>
</feature>
<dbReference type="OrthoDB" id="309640at2759"/>
<feature type="compositionally biased region" description="Acidic residues" evidence="1">
    <location>
        <begin position="14"/>
        <end position="24"/>
    </location>
</feature>
<dbReference type="Proteomes" id="UP000481861">
    <property type="component" value="Unassembled WGS sequence"/>
</dbReference>
<evidence type="ECO:0000256" key="1">
    <source>
        <dbReference type="SAM" id="MobiDB-lite"/>
    </source>
</evidence>
<gene>
    <name evidence="2" type="ORF">BDV95DRAFT_499986</name>
</gene>
<protein>
    <submittedName>
        <fullName evidence="2">Uncharacterized protein</fullName>
    </submittedName>
</protein>
<keyword evidence="3" id="KW-1185">Reference proteome</keyword>
<evidence type="ECO:0000313" key="3">
    <source>
        <dbReference type="Proteomes" id="UP000481861"/>
    </source>
</evidence>
<organism evidence="2 3">
    <name type="scientific">Massariosphaeria phaeospora</name>
    <dbReference type="NCBI Taxonomy" id="100035"/>
    <lineage>
        <taxon>Eukaryota</taxon>
        <taxon>Fungi</taxon>
        <taxon>Dikarya</taxon>
        <taxon>Ascomycota</taxon>
        <taxon>Pezizomycotina</taxon>
        <taxon>Dothideomycetes</taxon>
        <taxon>Pleosporomycetidae</taxon>
        <taxon>Pleosporales</taxon>
        <taxon>Pleosporales incertae sedis</taxon>
        <taxon>Massariosphaeria</taxon>
    </lineage>
</organism>
<comment type="caution">
    <text evidence="2">The sequence shown here is derived from an EMBL/GenBank/DDBJ whole genome shotgun (WGS) entry which is preliminary data.</text>
</comment>
<reference evidence="2 3" key="1">
    <citation type="submission" date="2020-01" db="EMBL/GenBank/DDBJ databases">
        <authorList>
            <consortium name="DOE Joint Genome Institute"/>
            <person name="Haridas S."/>
            <person name="Albert R."/>
            <person name="Binder M."/>
            <person name="Bloem J."/>
            <person name="Labutti K."/>
            <person name="Salamov A."/>
            <person name="Andreopoulos B."/>
            <person name="Baker S.E."/>
            <person name="Barry K."/>
            <person name="Bills G."/>
            <person name="Bluhm B.H."/>
            <person name="Cannon C."/>
            <person name="Castanera R."/>
            <person name="Culley D.E."/>
            <person name="Daum C."/>
            <person name="Ezra D."/>
            <person name="Gonzalez J.B."/>
            <person name="Henrissat B."/>
            <person name="Kuo A."/>
            <person name="Liang C."/>
            <person name="Lipzen A."/>
            <person name="Lutzoni F."/>
            <person name="Magnuson J."/>
            <person name="Mondo S."/>
            <person name="Nolan M."/>
            <person name="Ohm R."/>
            <person name="Pangilinan J."/>
            <person name="Park H.-J.H."/>
            <person name="Ramirez L."/>
            <person name="Alfaro M."/>
            <person name="Sun H."/>
            <person name="Tritt A."/>
            <person name="Yoshinaga Y."/>
            <person name="Zwiers L.-H.L."/>
            <person name="Turgeon B.G."/>
            <person name="Goodwin S.B."/>
            <person name="Spatafora J.W."/>
            <person name="Crous P.W."/>
            <person name="Grigoriev I.V."/>
        </authorList>
    </citation>
    <scope>NUCLEOTIDE SEQUENCE [LARGE SCALE GENOMIC DNA]</scope>
    <source>
        <strain evidence="2 3">CBS 611.86</strain>
    </source>
</reference>
<sequence>MEPPFDLPPLQEFQPEDVEEDDVVSEPIVQSSSKNPESSIHPEWREKPNKRARTLLSQFGDGAGRKILQEVKEPEYAAIDAEVRDGLWQIMDEMEIVAKKFFDFDFLGGSSLTAAFSSMTPETVKVIGCVASGGPGGEEGWRQLFKNKHQRHALVCAIIGNVIVEQVLQHVFFGGDMEDVEALTDIQRDHQHEDGFERNRLYAAHIRKVLGPKPRTIKLPHNFEDQTKVIVAAIYTHLKPILSLNPAFAKHDTALSTAIYKIVAEAGILSILMRLDPHTVYYLTPTFKEDTFSSKYMDCFNKKQMEATHPRDRHAESWPAGTTDEEKRRAQGDEPLTRITLMDGVTAYRRGGWETTDSTPQTPKYTDGNENKGIRCRVLTHGWVFCRWGRARKFDKGVPKDDPKVHGREWKAPGFVEFKQVRGVPQPPPPPPAKRV</sequence>
<dbReference type="AlphaFoldDB" id="A0A7C8MJU1"/>
<evidence type="ECO:0000313" key="2">
    <source>
        <dbReference type="EMBL" id="KAF2868845.1"/>
    </source>
</evidence>
<accession>A0A7C8MJU1</accession>
<feature type="compositionally biased region" description="Basic and acidic residues" evidence="1">
    <location>
        <begin position="324"/>
        <end position="333"/>
    </location>
</feature>
<feature type="compositionally biased region" description="Basic and acidic residues" evidence="1">
    <location>
        <begin position="307"/>
        <end position="316"/>
    </location>
</feature>
<proteinExistence type="predicted"/>